<evidence type="ECO:0000313" key="3">
    <source>
        <dbReference type="Proteomes" id="UP001311232"/>
    </source>
</evidence>
<feature type="compositionally biased region" description="Basic and acidic residues" evidence="1">
    <location>
        <begin position="22"/>
        <end position="70"/>
    </location>
</feature>
<dbReference type="EMBL" id="JAHHUM010000938">
    <property type="protein sequence ID" value="KAK5615650.1"/>
    <property type="molecule type" value="Genomic_DNA"/>
</dbReference>
<dbReference type="Proteomes" id="UP001311232">
    <property type="component" value="Unassembled WGS sequence"/>
</dbReference>
<protein>
    <submittedName>
        <fullName evidence="2">Uncharacterized protein</fullName>
    </submittedName>
</protein>
<dbReference type="AlphaFoldDB" id="A0AAV9S2Z8"/>
<evidence type="ECO:0000256" key="1">
    <source>
        <dbReference type="SAM" id="MobiDB-lite"/>
    </source>
</evidence>
<name>A0AAV9S2Z8_9TELE</name>
<sequence>MPTDDKGRKFQCIEMSEVGGIEAKRERAEEEANERTEVKVTCCKKDSEHNTSESEYTTRSRAERDRKRQQMQDLHPADTTTELR</sequence>
<comment type="caution">
    <text evidence="2">The sequence shown here is derived from an EMBL/GenBank/DDBJ whole genome shotgun (WGS) entry which is preliminary data.</text>
</comment>
<organism evidence="2 3">
    <name type="scientific">Crenichthys baileyi</name>
    <name type="common">White River springfish</name>
    <dbReference type="NCBI Taxonomy" id="28760"/>
    <lineage>
        <taxon>Eukaryota</taxon>
        <taxon>Metazoa</taxon>
        <taxon>Chordata</taxon>
        <taxon>Craniata</taxon>
        <taxon>Vertebrata</taxon>
        <taxon>Euteleostomi</taxon>
        <taxon>Actinopterygii</taxon>
        <taxon>Neopterygii</taxon>
        <taxon>Teleostei</taxon>
        <taxon>Neoteleostei</taxon>
        <taxon>Acanthomorphata</taxon>
        <taxon>Ovalentaria</taxon>
        <taxon>Atherinomorphae</taxon>
        <taxon>Cyprinodontiformes</taxon>
        <taxon>Goodeidae</taxon>
        <taxon>Crenichthys</taxon>
    </lineage>
</organism>
<evidence type="ECO:0000313" key="2">
    <source>
        <dbReference type="EMBL" id="KAK5615650.1"/>
    </source>
</evidence>
<accession>A0AAV9S2Z8</accession>
<keyword evidence="3" id="KW-1185">Reference proteome</keyword>
<proteinExistence type="predicted"/>
<gene>
    <name evidence="2" type="ORF">CRENBAI_023978</name>
</gene>
<feature type="region of interest" description="Disordered" evidence="1">
    <location>
        <begin position="20"/>
        <end position="84"/>
    </location>
</feature>
<reference evidence="2 3" key="1">
    <citation type="submission" date="2021-06" db="EMBL/GenBank/DDBJ databases">
        <authorList>
            <person name="Palmer J.M."/>
        </authorList>
    </citation>
    <scope>NUCLEOTIDE SEQUENCE [LARGE SCALE GENOMIC DNA]</scope>
    <source>
        <strain evidence="2 3">MEX-2019</strain>
        <tissue evidence="2">Muscle</tissue>
    </source>
</reference>